<dbReference type="Proteomes" id="UP001487740">
    <property type="component" value="Unassembled WGS sequence"/>
</dbReference>
<dbReference type="InterPro" id="IPR016187">
    <property type="entry name" value="CTDL_fold"/>
</dbReference>
<dbReference type="SMART" id="SM00186">
    <property type="entry name" value="FBG"/>
    <property type="match status" value="1"/>
</dbReference>
<dbReference type="SUPFAM" id="SSF56436">
    <property type="entry name" value="C-type lectin-like"/>
    <property type="match status" value="1"/>
</dbReference>
<dbReference type="InterPro" id="IPR014716">
    <property type="entry name" value="Fibrinogen_a/b/g_C_1"/>
</dbReference>
<organism evidence="2 3">
    <name type="scientific">Scylla paramamosain</name>
    <name type="common">Mud crab</name>
    <dbReference type="NCBI Taxonomy" id="85552"/>
    <lineage>
        <taxon>Eukaryota</taxon>
        <taxon>Metazoa</taxon>
        <taxon>Ecdysozoa</taxon>
        <taxon>Arthropoda</taxon>
        <taxon>Crustacea</taxon>
        <taxon>Multicrustacea</taxon>
        <taxon>Malacostraca</taxon>
        <taxon>Eumalacostraca</taxon>
        <taxon>Eucarida</taxon>
        <taxon>Decapoda</taxon>
        <taxon>Pleocyemata</taxon>
        <taxon>Brachyura</taxon>
        <taxon>Eubrachyura</taxon>
        <taxon>Portunoidea</taxon>
        <taxon>Portunidae</taxon>
        <taxon>Portuninae</taxon>
        <taxon>Scylla</taxon>
    </lineage>
</organism>
<protein>
    <recommendedName>
        <fullName evidence="1">Fibrinogen C-terminal domain-containing protein</fullName>
    </recommendedName>
</protein>
<dbReference type="InterPro" id="IPR002181">
    <property type="entry name" value="Fibrinogen_a/b/g_C_dom"/>
</dbReference>
<dbReference type="EMBL" id="JARAKH010000008">
    <property type="protein sequence ID" value="KAK8401794.1"/>
    <property type="molecule type" value="Genomic_DNA"/>
</dbReference>
<feature type="domain" description="Fibrinogen C-terminal" evidence="1">
    <location>
        <begin position="146"/>
        <end position="287"/>
    </location>
</feature>
<name>A0AAW0UNQ4_SCYPA</name>
<dbReference type="SUPFAM" id="SSF56496">
    <property type="entry name" value="Fibrinogen C-terminal domain-like"/>
    <property type="match status" value="1"/>
</dbReference>
<dbReference type="Gene3D" id="3.10.100.10">
    <property type="entry name" value="Mannose-Binding Protein A, subunit A"/>
    <property type="match status" value="1"/>
</dbReference>
<dbReference type="Pfam" id="PF00147">
    <property type="entry name" value="Fibrinogen_C"/>
    <property type="match status" value="1"/>
</dbReference>
<keyword evidence="3" id="KW-1185">Reference proteome</keyword>
<evidence type="ECO:0000313" key="2">
    <source>
        <dbReference type="EMBL" id="KAK8401794.1"/>
    </source>
</evidence>
<dbReference type="InterPro" id="IPR016186">
    <property type="entry name" value="C-type_lectin-like/link_sf"/>
</dbReference>
<dbReference type="PROSITE" id="PS51406">
    <property type="entry name" value="FIBRINOGEN_C_2"/>
    <property type="match status" value="1"/>
</dbReference>
<evidence type="ECO:0000259" key="1">
    <source>
        <dbReference type="PROSITE" id="PS51406"/>
    </source>
</evidence>
<sequence>MTIFPVRPPSLPYTNTLLSVSVVETYLAVTDNVKSWQAGNGDVVLFCESDSKFFNRTNRLALVHCGEAECGEYFSLSCVLPESGLEEPLNAVTTKDFIYDKLLLPSVLAGRYYTCSRGMIWNGGEGPGRLAVCWNRQWNNITDSCVIDPTVPRDCSELAARGFNTSDVYLTRPDGVSQLVTEVWCDLDDQQEGAWMTVLKVDTNSQLPDQYKDSMYFYGFGSPDDTTFFIGVPRIASPAETPLRSVLLTTSDGGEYHVTYDNVTFGEAPQRRLLSLGSVHGNAGDGLRGAEGKSVQSGQNSFWWLSQERTSNLFALSWFPFYGEGKDLAKVVVRVRPQEYDASVACPPLGVSVEAWRDPPVHLTGHVPDSRAPGVTVNITCVKKMYGFDMSGEVRRKTEFLICEEQANGGPAWNSSFSPCQLLCPAEFEPFPEFDVCLHQEPPEQSSYGATSSALRCAGEEGATLATAYDIPYDQLSTDPNPAMTIHRVVGDNIVPSLPDTMTCHEEDHHCQASHFKLLSPLLSLRQLSKCVGVINSENYTLLDCGASDYGILCQLPPECPEGFRDHRGLCYAVVSSVSNLVEGQLKCEERGASLAIPQTLEDLKFFAWLVRQHAANSGMTSSSGAASDPWQVMLGLNDMLGDFTVDGLFLPDGELLDLANTTNQTLYDYWRVLEVPADEDTFPSLLPVTFLSNSATYAICMLFGPTGCWTEPPSLAANMTRVWEDGAKDYFTTISYK</sequence>
<accession>A0AAW0UNQ4</accession>
<comment type="caution">
    <text evidence="2">The sequence shown here is derived from an EMBL/GenBank/DDBJ whole genome shotgun (WGS) entry which is preliminary data.</text>
</comment>
<gene>
    <name evidence="2" type="ORF">O3P69_001121</name>
</gene>
<proteinExistence type="predicted"/>
<dbReference type="Gene3D" id="3.90.215.10">
    <property type="entry name" value="Gamma Fibrinogen, chain A, domain 1"/>
    <property type="match status" value="1"/>
</dbReference>
<dbReference type="InterPro" id="IPR036056">
    <property type="entry name" value="Fibrinogen-like_C"/>
</dbReference>
<dbReference type="AlphaFoldDB" id="A0AAW0UNQ4"/>
<evidence type="ECO:0000313" key="3">
    <source>
        <dbReference type="Proteomes" id="UP001487740"/>
    </source>
</evidence>
<reference evidence="2 3" key="1">
    <citation type="submission" date="2023-03" db="EMBL/GenBank/DDBJ databases">
        <title>High-quality genome of Scylla paramamosain provides insights in environmental adaptation.</title>
        <authorList>
            <person name="Zhang L."/>
        </authorList>
    </citation>
    <scope>NUCLEOTIDE SEQUENCE [LARGE SCALE GENOMIC DNA]</scope>
    <source>
        <strain evidence="2">LZ_2023a</strain>
        <tissue evidence="2">Muscle</tissue>
    </source>
</reference>